<dbReference type="Gene3D" id="3.30.450.40">
    <property type="match status" value="1"/>
</dbReference>
<dbReference type="SUPFAM" id="SSF55781">
    <property type="entry name" value="GAF domain-like"/>
    <property type="match status" value="1"/>
</dbReference>
<feature type="region of interest" description="Disordered" evidence="4">
    <location>
        <begin position="1"/>
        <end position="20"/>
    </location>
</feature>
<dbReference type="InterPro" id="IPR036388">
    <property type="entry name" value="WH-like_DNA-bd_sf"/>
</dbReference>
<evidence type="ECO:0000259" key="6">
    <source>
        <dbReference type="PROSITE" id="PS51078"/>
    </source>
</evidence>
<dbReference type="Proteomes" id="UP001614394">
    <property type="component" value="Unassembled WGS sequence"/>
</dbReference>
<evidence type="ECO:0000313" key="8">
    <source>
        <dbReference type="Proteomes" id="UP001614394"/>
    </source>
</evidence>
<evidence type="ECO:0000256" key="3">
    <source>
        <dbReference type="ARBA" id="ARBA00023163"/>
    </source>
</evidence>
<dbReference type="Pfam" id="PF01614">
    <property type="entry name" value="IclR_C"/>
    <property type="match status" value="1"/>
</dbReference>
<organism evidence="7 8">
    <name type="scientific">Streptomyces fildesensis</name>
    <dbReference type="NCBI Taxonomy" id="375757"/>
    <lineage>
        <taxon>Bacteria</taxon>
        <taxon>Bacillati</taxon>
        <taxon>Actinomycetota</taxon>
        <taxon>Actinomycetes</taxon>
        <taxon>Kitasatosporales</taxon>
        <taxon>Streptomycetaceae</taxon>
        <taxon>Streptomyces</taxon>
    </lineage>
</organism>
<dbReference type="Gene3D" id="1.10.10.10">
    <property type="entry name" value="Winged helix-like DNA-binding domain superfamily/Winged helix DNA-binding domain"/>
    <property type="match status" value="1"/>
</dbReference>
<evidence type="ECO:0000256" key="2">
    <source>
        <dbReference type="ARBA" id="ARBA00023125"/>
    </source>
</evidence>
<evidence type="ECO:0000259" key="5">
    <source>
        <dbReference type="PROSITE" id="PS51077"/>
    </source>
</evidence>
<dbReference type="InterPro" id="IPR036390">
    <property type="entry name" value="WH_DNA-bd_sf"/>
</dbReference>
<dbReference type="InterPro" id="IPR014757">
    <property type="entry name" value="Tscrpt_reg_IclR_C"/>
</dbReference>
<evidence type="ECO:0000313" key="7">
    <source>
        <dbReference type="EMBL" id="MFI9100889.1"/>
    </source>
</evidence>
<keyword evidence="1" id="KW-0805">Transcription regulation</keyword>
<dbReference type="PANTHER" id="PTHR30136:SF24">
    <property type="entry name" value="HTH-TYPE TRANSCRIPTIONAL REPRESSOR ALLR"/>
    <property type="match status" value="1"/>
</dbReference>
<evidence type="ECO:0000256" key="4">
    <source>
        <dbReference type="SAM" id="MobiDB-lite"/>
    </source>
</evidence>
<keyword evidence="3" id="KW-0804">Transcription</keyword>
<reference evidence="7 8" key="1">
    <citation type="submission" date="2024-10" db="EMBL/GenBank/DDBJ databases">
        <title>The Natural Products Discovery Center: Release of the First 8490 Sequenced Strains for Exploring Actinobacteria Biosynthetic Diversity.</title>
        <authorList>
            <person name="Kalkreuter E."/>
            <person name="Kautsar S.A."/>
            <person name="Yang D."/>
            <person name="Bader C.D."/>
            <person name="Teijaro C.N."/>
            <person name="Fluegel L."/>
            <person name="Davis C.M."/>
            <person name="Simpson J.R."/>
            <person name="Lauterbach L."/>
            <person name="Steele A.D."/>
            <person name="Gui C."/>
            <person name="Meng S."/>
            <person name="Li G."/>
            <person name="Viehrig K."/>
            <person name="Ye F."/>
            <person name="Su P."/>
            <person name="Kiefer A.F."/>
            <person name="Nichols A."/>
            <person name="Cepeda A.J."/>
            <person name="Yan W."/>
            <person name="Fan B."/>
            <person name="Jiang Y."/>
            <person name="Adhikari A."/>
            <person name="Zheng C.-J."/>
            <person name="Schuster L."/>
            <person name="Cowan T.M."/>
            <person name="Smanski M.J."/>
            <person name="Chevrette M.G."/>
            <person name="De Carvalho L.P.S."/>
            <person name="Shen B."/>
        </authorList>
    </citation>
    <scope>NUCLEOTIDE SEQUENCE [LARGE SCALE GENOMIC DNA]</scope>
    <source>
        <strain evidence="7 8">NPDC053399</strain>
    </source>
</reference>
<dbReference type="PROSITE" id="PS51077">
    <property type="entry name" value="HTH_ICLR"/>
    <property type="match status" value="1"/>
</dbReference>
<name>A0ABW8C3A9_9ACTN</name>
<evidence type="ECO:0000256" key="1">
    <source>
        <dbReference type="ARBA" id="ARBA00023015"/>
    </source>
</evidence>
<accession>A0ABW8C3A9</accession>
<feature type="domain" description="HTH iclR-type" evidence="5">
    <location>
        <begin position="19"/>
        <end position="81"/>
    </location>
</feature>
<dbReference type="RefSeq" id="WP_399646630.1">
    <property type="nucleotide sequence ID" value="NZ_JBITYG010000002.1"/>
</dbReference>
<gene>
    <name evidence="7" type="ORF">ACIGXA_10200</name>
</gene>
<dbReference type="SUPFAM" id="SSF46785">
    <property type="entry name" value="Winged helix' DNA-binding domain"/>
    <property type="match status" value="1"/>
</dbReference>
<keyword evidence="8" id="KW-1185">Reference proteome</keyword>
<dbReference type="InterPro" id="IPR050707">
    <property type="entry name" value="HTH_MetabolicPath_Reg"/>
</dbReference>
<feature type="domain" description="IclR-ED" evidence="6">
    <location>
        <begin position="82"/>
        <end position="272"/>
    </location>
</feature>
<dbReference type="EMBL" id="JBITYG010000002">
    <property type="protein sequence ID" value="MFI9100889.1"/>
    <property type="molecule type" value="Genomic_DNA"/>
</dbReference>
<dbReference type="InterPro" id="IPR005471">
    <property type="entry name" value="Tscrpt_reg_IclR_N"/>
</dbReference>
<proteinExistence type="predicted"/>
<keyword evidence="2" id="KW-0238">DNA-binding</keyword>
<dbReference type="PANTHER" id="PTHR30136">
    <property type="entry name" value="HELIX-TURN-HELIX TRANSCRIPTIONAL REGULATOR, ICLR FAMILY"/>
    <property type="match status" value="1"/>
</dbReference>
<comment type="caution">
    <text evidence="7">The sequence shown here is derived from an EMBL/GenBank/DDBJ whole genome shotgun (WGS) entry which is preliminary data.</text>
</comment>
<dbReference type="InterPro" id="IPR029016">
    <property type="entry name" value="GAF-like_dom_sf"/>
</dbReference>
<dbReference type="PROSITE" id="PS51078">
    <property type="entry name" value="ICLR_ED"/>
    <property type="match status" value="1"/>
</dbReference>
<feature type="compositionally biased region" description="Gly residues" evidence="4">
    <location>
        <begin position="1"/>
        <end position="10"/>
    </location>
</feature>
<protein>
    <submittedName>
        <fullName evidence="7">IclR family transcriptional regulator</fullName>
    </submittedName>
</protein>
<sequence>MGRNTGGGERAGQASPGGTSHIERVFRVQSAFVELGGPSHGPGELAAATGLDDSAVHRILQSGVYQGTFVRVSRGQYQLGSEAARVGMQALAHSSLGNAGHTVLEELRTATADGLVFLYMLAPFGGAQRQCIDMVVGDSDLVELGMTPRDVLSVTRSLRTGASGRTILAYLSETIQTQVLAEPVPTEAGPGVYTDNNELLASLREVRDQGFALGRQECMAGWNSCAVPVMWDDTIMGAVLVVKPVAVMPQAPPHVIEATKSAAAALSRMASGPWPSAVE</sequence>